<evidence type="ECO:0000256" key="2">
    <source>
        <dbReference type="ARBA" id="ARBA00022741"/>
    </source>
</evidence>
<proteinExistence type="predicted"/>
<evidence type="ECO:0000256" key="3">
    <source>
        <dbReference type="ARBA" id="ARBA00022801"/>
    </source>
</evidence>
<dbReference type="PANTHER" id="PTHR10465:SF0">
    <property type="entry name" value="SARCALUMENIN"/>
    <property type="match status" value="1"/>
</dbReference>
<dbReference type="AlphaFoldDB" id="A0A080LS97"/>
<evidence type="ECO:0000256" key="7">
    <source>
        <dbReference type="SAM" id="MobiDB-lite"/>
    </source>
</evidence>
<dbReference type="GO" id="GO:0003924">
    <property type="term" value="F:GTPase activity"/>
    <property type="evidence" value="ECO:0007669"/>
    <property type="project" value="InterPro"/>
</dbReference>
<dbReference type="GO" id="GO:0005525">
    <property type="term" value="F:GTP binding"/>
    <property type="evidence" value="ECO:0007669"/>
    <property type="project" value="UniProtKB-KW"/>
</dbReference>
<reference evidence="9 10" key="1">
    <citation type="submission" date="2014-02" db="EMBL/GenBank/DDBJ databases">
        <title>Expanding our view of genomic diversity in Candidatus Accumulibacter clades.</title>
        <authorList>
            <person name="Skennerton C.T."/>
            <person name="Barr J.J."/>
            <person name="Slater F.R."/>
            <person name="Bond P.L."/>
            <person name="Tyson G.W."/>
        </authorList>
    </citation>
    <scope>NUCLEOTIDE SEQUENCE [LARGE SCALE GENOMIC DNA]</scope>
    <source>
        <strain evidence="10">BA-91</strain>
    </source>
</reference>
<evidence type="ECO:0000256" key="1">
    <source>
        <dbReference type="ARBA" id="ARBA00004370"/>
    </source>
</evidence>
<dbReference type="InterPro" id="IPR027417">
    <property type="entry name" value="P-loop_NTPase"/>
</dbReference>
<dbReference type="SUPFAM" id="SSF52540">
    <property type="entry name" value="P-loop containing nucleoside triphosphate hydrolases"/>
    <property type="match status" value="1"/>
</dbReference>
<evidence type="ECO:0000313" key="10">
    <source>
        <dbReference type="Proteomes" id="UP000020077"/>
    </source>
</evidence>
<dbReference type="Gene3D" id="3.40.50.300">
    <property type="entry name" value="P-loop containing nucleotide triphosphate hydrolases"/>
    <property type="match status" value="1"/>
</dbReference>
<keyword evidence="4" id="KW-0342">GTP-binding</keyword>
<keyword evidence="6" id="KW-0175">Coiled coil</keyword>
<dbReference type="PANTHER" id="PTHR10465">
    <property type="entry name" value="TRANSMEMBRANE GTPASE FZO1"/>
    <property type="match status" value="1"/>
</dbReference>
<feature type="domain" description="Dynamin N-terminal" evidence="8">
    <location>
        <begin position="22"/>
        <end position="242"/>
    </location>
</feature>
<feature type="region of interest" description="Disordered" evidence="7">
    <location>
        <begin position="84"/>
        <end position="116"/>
    </location>
</feature>
<comment type="caution">
    <text evidence="9">The sequence shown here is derived from an EMBL/GenBank/DDBJ whole genome shotgun (WGS) entry which is preliminary data.</text>
</comment>
<comment type="subcellular location">
    <subcellularLocation>
        <location evidence="1">Membrane</location>
    </subcellularLocation>
</comment>
<evidence type="ECO:0000259" key="8">
    <source>
        <dbReference type="Pfam" id="PF00350"/>
    </source>
</evidence>
<feature type="coiled-coil region" evidence="6">
    <location>
        <begin position="400"/>
        <end position="463"/>
    </location>
</feature>
<evidence type="ECO:0000256" key="6">
    <source>
        <dbReference type="SAM" id="Coils"/>
    </source>
</evidence>
<gene>
    <name evidence="9" type="ORF">AW09_003656</name>
</gene>
<evidence type="ECO:0000256" key="5">
    <source>
        <dbReference type="ARBA" id="ARBA00023136"/>
    </source>
</evidence>
<evidence type="ECO:0000313" key="9">
    <source>
        <dbReference type="EMBL" id="KFB71211.1"/>
    </source>
</evidence>
<dbReference type="InterPro" id="IPR027094">
    <property type="entry name" value="Mitofusin_fam"/>
</dbReference>
<dbReference type="Proteomes" id="UP000020077">
    <property type="component" value="Unassembled WGS sequence"/>
</dbReference>
<dbReference type="GO" id="GO:0016020">
    <property type="term" value="C:membrane"/>
    <property type="evidence" value="ECO:0007669"/>
    <property type="project" value="UniProtKB-SubCell"/>
</dbReference>
<keyword evidence="3" id="KW-0378">Hydrolase</keyword>
<keyword evidence="2" id="KW-0547">Nucleotide-binding</keyword>
<sequence length="690" mass="78381">MPERETNIRATLANVVDNRFEIGVIGQIKAGKSTFLNALCELPGFLPADVNPWTAVITRLCFTKDQDHAEAVFRFFTPEEWAQISESRTTTDRARRGKEDTSGQDGSEDAGLQTERQKIAERAERQLGPKLPEMLGREKRFELVTSEVLEQFLASGDFSDDAKPEAGKYSIITREAEIFLPLGSFSEDCTMVDTPGTNDSFKSRSRVTAEYLARADAYVLLINVHQALNSHEADLVKDLLVGLYKERMIVFINRVDQINDGKDSEKVTQRVRKWFRENYPQYEIPVLAGSAFWAEQSLGLKTEIAQDFVNKVRRDAVLSQAVTAEALSAWQKEPEFHLDAISKQMLACSGLPEARKAIAETLLCEKGRALLDSARGNLLAQAEALAQEARMVATRNDEDARVLDDDATAAQMQLDQLETKRARMQESKVQLGEARQAGEGELREVLEEEIKTLTNEVEKCLREQASREGKAIREQGIQSWKRQRPVDTVRIRVELENTFLNRYQQASHRVAERQKNFRKQIRRHLADVGNLGTVEIDVVLVLPIDPHPSLIALREDLALDLGNGLYRLFGGQKKRDDKAIQMEDIIKRHFENTCQALVQEAWQELKKAVEATIADCRSAAERAVARIESDMEDHRQLYTRRIREKDPTVIKKQVVEVRARASQQREIGARLDRLAEDLRRFRVSEETQDP</sequence>
<keyword evidence="5" id="KW-0472">Membrane</keyword>
<organism evidence="9 10">
    <name type="scientific">Candidatus Accumulibacter phosphatis</name>
    <dbReference type="NCBI Taxonomy" id="327160"/>
    <lineage>
        <taxon>Bacteria</taxon>
        <taxon>Pseudomonadati</taxon>
        <taxon>Pseudomonadota</taxon>
        <taxon>Betaproteobacteria</taxon>
        <taxon>Candidatus Accumulibacter</taxon>
    </lineage>
</organism>
<accession>A0A080LS97</accession>
<dbReference type="EMBL" id="JDVG02000578">
    <property type="protein sequence ID" value="KFB71211.1"/>
    <property type="molecule type" value="Genomic_DNA"/>
</dbReference>
<dbReference type="Pfam" id="PF00350">
    <property type="entry name" value="Dynamin_N"/>
    <property type="match status" value="1"/>
</dbReference>
<evidence type="ECO:0000256" key="4">
    <source>
        <dbReference type="ARBA" id="ARBA00023134"/>
    </source>
</evidence>
<name>A0A080LS97_9PROT</name>
<dbReference type="InterPro" id="IPR045063">
    <property type="entry name" value="Dynamin_N"/>
</dbReference>
<feature type="compositionally biased region" description="Basic and acidic residues" evidence="7">
    <location>
        <begin position="89"/>
        <end position="101"/>
    </location>
</feature>
<protein>
    <submittedName>
        <fullName evidence="9">[FeFe] hydrogenase H-cluster maturation GTPase HydF</fullName>
    </submittedName>
</protein>